<dbReference type="Proteomes" id="UP001152320">
    <property type="component" value="Chromosome 13"/>
</dbReference>
<evidence type="ECO:0000313" key="2">
    <source>
        <dbReference type="Proteomes" id="UP001152320"/>
    </source>
</evidence>
<proteinExistence type="predicted"/>
<reference evidence="1" key="1">
    <citation type="submission" date="2021-10" db="EMBL/GenBank/DDBJ databases">
        <title>Tropical sea cucumber genome reveals ecological adaptation and Cuvierian tubules defense mechanism.</title>
        <authorList>
            <person name="Chen T."/>
        </authorList>
    </citation>
    <scope>NUCLEOTIDE SEQUENCE</scope>
    <source>
        <strain evidence="1">Nanhai2018</strain>
        <tissue evidence="1">Muscle</tissue>
    </source>
</reference>
<keyword evidence="2" id="KW-1185">Reference proteome</keyword>
<evidence type="ECO:0000313" key="1">
    <source>
        <dbReference type="EMBL" id="KAJ8030116.1"/>
    </source>
</evidence>
<gene>
    <name evidence="1" type="ORF">HOLleu_26416</name>
</gene>
<sequence length="100" mass="11621">MEGLKPPESLSLSGNLSESWRKWRQTFKLHMIASGMDTKTASVQYSTLLNVIGGDVLEEYNTFHFSDAEPKDDVKTILQKFEYHFTPKNNFTYERHLFNS</sequence>
<dbReference type="EMBL" id="JAIZAY010000013">
    <property type="protein sequence ID" value="KAJ8030116.1"/>
    <property type="molecule type" value="Genomic_DNA"/>
</dbReference>
<name>A0A9Q1BNX4_HOLLE</name>
<protein>
    <submittedName>
        <fullName evidence="1">Uncharacterized protein</fullName>
    </submittedName>
</protein>
<comment type="caution">
    <text evidence="1">The sequence shown here is derived from an EMBL/GenBank/DDBJ whole genome shotgun (WGS) entry which is preliminary data.</text>
</comment>
<dbReference type="OrthoDB" id="8195376at2759"/>
<organism evidence="1 2">
    <name type="scientific">Holothuria leucospilota</name>
    <name type="common">Black long sea cucumber</name>
    <name type="synonym">Mertensiothuria leucospilota</name>
    <dbReference type="NCBI Taxonomy" id="206669"/>
    <lineage>
        <taxon>Eukaryota</taxon>
        <taxon>Metazoa</taxon>
        <taxon>Echinodermata</taxon>
        <taxon>Eleutherozoa</taxon>
        <taxon>Echinozoa</taxon>
        <taxon>Holothuroidea</taxon>
        <taxon>Aspidochirotacea</taxon>
        <taxon>Aspidochirotida</taxon>
        <taxon>Holothuriidae</taxon>
        <taxon>Holothuria</taxon>
    </lineage>
</organism>
<accession>A0A9Q1BNX4</accession>
<dbReference type="AlphaFoldDB" id="A0A9Q1BNX4"/>